<dbReference type="Gene3D" id="2.40.160.20">
    <property type="match status" value="1"/>
</dbReference>
<comment type="similarity">
    <text evidence="1">Belongs to the outer membrane OOP (TC 1.B.6) superfamily. OmpA family.</text>
</comment>
<gene>
    <name evidence="5" type="ORF">QVZ43_00895</name>
</gene>
<keyword evidence="2" id="KW-0812">Transmembrane</keyword>
<evidence type="ECO:0000256" key="3">
    <source>
        <dbReference type="SAM" id="SignalP"/>
    </source>
</evidence>
<comment type="caution">
    <text evidence="5">The sequence shown here is derived from an EMBL/GenBank/DDBJ whole genome shotgun (WGS) entry which is preliminary data.</text>
</comment>
<evidence type="ECO:0000256" key="1">
    <source>
        <dbReference type="ARBA" id="ARBA00005710"/>
    </source>
</evidence>
<evidence type="ECO:0000259" key="4">
    <source>
        <dbReference type="Pfam" id="PF01389"/>
    </source>
</evidence>
<keyword evidence="2" id="KW-0406">Ion transport</keyword>
<dbReference type="InterPro" id="IPR011250">
    <property type="entry name" value="OMP/PagP_B-barrel"/>
</dbReference>
<keyword evidence="6" id="KW-1185">Reference proteome</keyword>
<dbReference type="EMBL" id="JAUMIS010000001">
    <property type="protein sequence ID" value="MDO3720258.1"/>
    <property type="molecule type" value="Genomic_DNA"/>
</dbReference>
<feature type="signal peptide" evidence="3">
    <location>
        <begin position="1"/>
        <end position="22"/>
    </location>
</feature>
<accession>A0ABT8VW94</accession>
<reference evidence="5" key="1">
    <citation type="submission" date="2023-07" db="EMBL/GenBank/DDBJ databases">
        <title>Marinobacter sp. chi1 genome sequencing and assembly.</title>
        <authorList>
            <person name="Park S."/>
        </authorList>
    </citation>
    <scope>NUCLEOTIDE SEQUENCE</scope>
    <source>
        <strain evidence="5">Chi1</strain>
    </source>
</reference>
<feature type="chain" id="PRO_5047099608" evidence="3">
    <location>
        <begin position="23"/>
        <end position="200"/>
    </location>
</feature>
<dbReference type="InterPro" id="IPR000498">
    <property type="entry name" value="OmpA-like_TM_dom"/>
</dbReference>
<sequence>MKWNKTLILFSLALAAQGQAYGAQPGTGYLGFSLGQATVEDFCGGGEATCDDEAVSFRAYGGTELTDVIGLELGYRYLDEVEASGVIDGIALAVGVQGHLIDTSLRIGVPQSGPFKLFTRAGLVLWQLDYDVFATDGLYSFSATDDDSGFALRGGLGVSYDVSQSLRIRADWDLYLDVGDEDEFGESDINVFSVGPEFRF</sequence>
<protein>
    <submittedName>
        <fullName evidence="5">Outer membrane beta-barrel protein</fullName>
    </submittedName>
</protein>
<dbReference type="RefSeq" id="WP_302908508.1">
    <property type="nucleotide sequence ID" value="NZ_JAUMIS010000001.1"/>
</dbReference>
<organism evidence="5 6">
    <name type="scientific">Marinobacter suaedae</name>
    <dbReference type="NCBI Taxonomy" id="3057675"/>
    <lineage>
        <taxon>Bacteria</taxon>
        <taxon>Pseudomonadati</taxon>
        <taxon>Pseudomonadota</taxon>
        <taxon>Gammaproteobacteria</taxon>
        <taxon>Pseudomonadales</taxon>
        <taxon>Marinobacteraceae</taxon>
        <taxon>Marinobacter</taxon>
    </lineage>
</organism>
<evidence type="ECO:0000313" key="5">
    <source>
        <dbReference type="EMBL" id="MDO3720258.1"/>
    </source>
</evidence>
<keyword evidence="2" id="KW-0626">Porin</keyword>
<name>A0ABT8VW94_9GAMM</name>
<keyword evidence="3" id="KW-0732">Signal</keyword>
<evidence type="ECO:0000313" key="6">
    <source>
        <dbReference type="Proteomes" id="UP001168640"/>
    </source>
</evidence>
<dbReference type="Pfam" id="PF01389">
    <property type="entry name" value="OmpA_membrane"/>
    <property type="match status" value="1"/>
</dbReference>
<dbReference type="Proteomes" id="UP001168640">
    <property type="component" value="Unassembled WGS sequence"/>
</dbReference>
<proteinExistence type="inferred from homology"/>
<feature type="domain" description="Outer membrane protein OmpA-like transmembrane" evidence="4">
    <location>
        <begin position="27"/>
        <end position="200"/>
    </location>
</feature>
<keyword evidence="2" id="KW-0813">Transport</keyword>
<evidence type="ECO:0000256" key="2">
    <source>
        <dbReference type="ARBA" id="ARBA00023114"/>
    </source>
</evidence>
<dbReference type="SUPFAM" id="SSF56925">
    <property type="entry name" value="OMPA-like"/>
    <property type="match status" value="1"/>
</dbReference>